<feature type="transmembrane region" description="Helical" evidence="5">
    <location>
        <begin position="216"/>
        <end position="235"/>
    </location>
</feature>
<reference evidence="7 8" key="2">
    <citation type="journal article" date="2017" name="Int. J. Syst. Evol. Microbiol.">
        <title>Pseudomonas furukawaii sp. nov., a polychlorinated biphenyl-degrading bacterium isolated from biphenyl-contaminated soil in Japan.</title>
        <authorList>
            <person name="Kimura N."/>
            <person name="Watanabe T."/>
            <person name="Suenaga H."/>
            <person name="Fujihara H."/>
            <person name="Futagami T."/>
            <person name="Goto M."/>
            <person name="Hanada S."/>
            <person name="Hirose J."/>
        </authorList>
    </citation>
    <scope>NUCLEOTIDE SEQUENCE [LARGE SCALE GENOMIC DNA]</scope>
    <source>
        <strain evidence="8">DSM 10086 / NBRC 110670 / KF707</strain>
    </source>
</reference>
<dbReference type="Gene3D" id="1.10.3730.20">
    <property type="match status" value="1"/>
</dbReference>
<dbReference type="SUPFAM" id="SSF103481">
    <property type="entry name" value="Multidrug resistance efflux transporter EmrE"/>
    <property type="match status" value="2"/>
</dbReference>
<keyword evidence="3 5" id="KW-1133">Transmembrane helix</keyword>
<feature type="transmembrane region" description="Helical" evidence="5">
    <location>
        <begin position="91"/>
        <end position="113"/>
    </location>
</feature>
<comment type="subcellular location">
    <subcellularLocation>
        <location evidence="1">Membrane</location>
        <topology evidence="1">Multi-pass membrane protein</topology>
    </subcellularLocation>
</comment>
<feature type="domain" description="EamA" evidence="6">
    <location>
        <begin position="9"/>
        <end position="136"/>
    </location>
</feature>
<evidence type="ECO:0000256" key="1">
    <source>
        <dbReference type="ARBA" id="ARBA00004141"/>
    </source>
</evidence>
<keyword evidence="2 5" id="KW-0812">Transmembrane</keyword>
<feature type="transmembrane region" description="Helical" evidence="5">
    <location>
        <begin position="66"/>
        <end position="85"/>
    </location>
</feature>
<feature type="transmembrane region" description="Helical" evidence="5">
    <location>
        <begin position="247"/>
        <end position="266"/>
    </location>
</feature>
<feature type="domain" description="EamA" evidence="6">
    <location>
        <begin position="149"/>
        <end position="289"/>
    </location>
</feature>
<feature type="transmembrane region" description="Helical" evidence="5">
    <location>
        <begin position="125"/>
        <end position="143"/>
    </location>
</feature>
<feature type="transmembrane region" description="Helical" evidence="5">
    <location>
        <begin position="7"/>
        <end position="27"/>
    </location>
</feature>
<dbReference type="PANTHER" id="PTHR32322">
    <property type="entry name" value="INNER MEMBRANE TRANSPORTER"/>
    <property type="match status" value="1"/>
</dbReference>
<feature type="transmembrane region" description="Helical" evidence="5">
    <location>
        <begin position="33"/>
        <end position="54"/>
    </location>
</feature>
<keyword evidence="8" id="KW-1185">Reference proteome</keyword>
<dbReference type="RefSeq" id="WP_003454867.1">
    <property type="nucleotide sequence ID" value="NZ_AJMR01000216.1"/>
</dbReference>
<dbReference type="GO" id="GO:0016020">
    <property type="term" value="C:membrane"/>
    <property type="evidence" value="ECO:0007669"/>
    <property type="project" value="UniProtKB-SubCell"/>
</dbReference>
<dbReference type="Proteomes" id="UP000218554">
    <property type="component" value="Chromosome"/>
</dbReference>
<name>A0AAD1C3E4_METFU</name>
<keyword evidence="4 5" id="KW-0472">Membrane</keyword>
<evidence type="ECO:0000256" key="5">
    <source>
        <dbReference type="SAM" id="Phobius"/>
    </source>
</evidence>
<evidence type="ECO:0000256" key="2">
    <source>
        <dbReference type="ARBA" id="ARBA00022692"/>
    </source>
</evidence>
<evidence type="ECO:0000313" key="8">
    <source>
        <dbReference type="Proteomes" id="UP000218554"/>
    </source>
</evidence>
<reference evidence="8" key="1">
    <citation type="submission" date="2015-05" db="EMBL/GenBank/DDBJ databases">
        <title>Draft genome sequencing of a biphenyl-degrading bacterium, Pseudomonas balearica KF707 (=NBRC110670).</title>
        <authorList>
            <person name="Kimura N."/>
            <person name="Hirose J."/>
            <person name="Watanabe T."/>
            <person name="Suenaga H."/>
            <person name="Fujihara H."/>
            <person name="Noguchi M."/>
            <person name="Hashimoto M."/>
            <person name="Shimodaira J."/>
            <person name="Tsuchikane K."/>
            <person name="Hosoyama A."/>
            <person name="Yamazoe A."/>
            <person name="Fujita N."/>
            <person name="Furukawa K."/>
        </authorList>
    </citation>
    <scope>NUCLEOTIDE SEQUENCE [LARGE SCALE GENOMIC DNA]</scope>
    <source>
        <strain evidence="8">DSM 10086 / NBRC 110670 / KF707</strain>
    </source>
</reference>
<feature type="transmembrane region" description="Helical" evidence="5">
    <location>
        <begin position="272"/>
        <end position="289"/>
    </location>
</feature>
<evidence type="ECO:0000313" key="7">
    <source>
        <dbReference type="EMBL" id="BAU75378.1"/>
    </source>
</evidence>
<dbReference type="AlphaFoldDB" id="A0AAD1C3E4"/>
<proteinExistence type="predicted"/>
<dbReference type="InterPro" id="IPR037185">
    <property type="entry name" value="EmrE-like"/>
</dbReference>
<evidence type="ECO:0000256" key="3">
    <source>
        <dbReference type="ARBA" id="ARBA00022989"/>
    </source>
</evidence>
<dbReference type="Pfam" id="PF00892">
    <property type="entry name" value="EamA"/>
    <property type="match status" value="2"/>
</dbReference>
<protein>
    <submittedName>
        <fullName evidence="7">Permease of the drug/metabolite transporter (DMT) superfamily</fullName>
    </submittedName>
</protein>
<dbReference type="PANTHER" id="PTHR32322:SF9">
    <property type="entry name" value="AMINO-ACID METABOLITE EFFLUX PUMP-RELATED"/>
    <property type="match status" value="1"/>
</dbReference>
<dbReference type="EMBL" id="AP014862">
    <property type="protein sequence ID" value="BAU75378.1"/>
    <property type="molecule type" value="Genomic_DNA"/>
</dbReference>
<feature type="transmembrane region" description="Helical" evidence="5">
    <location>
        <begin position="180"/>
        <end position="201"/>
    </location>
</feature>
<feature type="transmembrane region" description="Helical" evidence="5">
    <location>
        <begin position="149"/>
        <end position="168"/>
    </location>
</feature>
<evidence type="ECO:0000256" key="4">
    <source>
        <dbReference type="ARBA" id="ARBA00023136"/>
    </source>
</evidence>
<accession>A0AAD1C3E4</accession>
<gene>
    <name evidence="7" type="ORF">KF707C_36900</name>
</gene>
<dbReference type="KEGG" id="pfuw:KF707C_36900"/>
<sequence>MNPADLLRLLSLAAIWGASFLFIRILVPEIGAMPTAFLRVLLSALGLAVLLALLRSDWAFRGKLGKTLVIGTVSSGIPAAMYALAAQVLPAGYSAIFNATTPLMGVLIGALFFSEKLTGAKAGGVLMGLAGVALLTRTGPVAFDANLLWGAAACLVATTCYGFAGFMTKRWISEAGGMDSGLVALGCQIGATLCLLPAFAWDAGDLPLAPLAEPGTWLALAALGFVCTSFAYILYFRLIANVGPVKTMTVTFLIPPFGVFWGVLLLDESLSMAHLQGGVLIALALWLVLKPAAAPAEAKATR</sequence>
<dbReference type="InterPro" id="IPR000620">
    <property type="entry name" value="EamA_dom"/>
</dbReference>
<dbReference type="InterPro" id="IPR050638">
    <property type="entry name" value="AA-Vitamin_Transporters"/>
</dbReference>
<evidence type="ECO:0000259" key="6">
    <source>
        <dbReference type="Pfam" id="PF00892"/>
    </source>
</evidence>
<organism evidence="7 8">
    <name type="scientific">Metapseudomonas furukawaii</name>
    <name type="common">Pseudomonas furukawaii</name>
    <dbReference type="NCBI Taxonomy" id="1149133"/>
    <lineage>
        <taxon>Bacteria</taxon>
        <taxon>Pseudomonadati</taxon>
        <taxon>Pseudomonadota</taxon>
        <taxon>Gammaproteobacteria</taxon>
        <taxon>Pseudomonadales</taxon>
        <taxon>Pseudomonadaceae</taxon>
        <taxon>Metapseudomonas</taxon>
    </lineage>
</organism>